<dbReference type="AlphaFoldDB" id="A0A0N0DWR9"/>
<reference evidence="2 3" key="1">
    <citation type="submission" date="2015-07" db="EMBL/GenBank/DDBJ databases">
        <title>High-quality genome of monoxenous trypanosomatid Leptomonas pyrrhocoris.</title>
        <authorList>
            <person name="Flegontov P."/>
            <person name="Butenko A."/>
            <person name="Firsov S."/>
            <person name="Vlcek C."/>
            <person name="Logacheva M.D."/>
            <person name="Field M."/>
            <person name="Filatov D."/>
            <person name="Flegontova O."/>
            <person name="Gerasimov E."/>
            <person name="Jackson A.P."/>
            <person name="Kelly S."/>
            <person name="Opperdoes F."/>
            <person name="O'Reilly A."/>
            <person name="Votypka J."/>
            <person name="Yurchenko V."/>
            <person name="Lukes J."/>
        </authorList>
    </citation>
    <scope>NUCLEOTIDE SEQUENCE [LARGE SCALE GENOMIC DNA]</scope>
    <source>
        <strain evidence="2">H10</strain>
    </source>
</reference>
<dbReference type="InterPro" id="IPR009944">
    <property type="entry name" value="Amastin"/>
</dbReference>
<dbReference type="PANTHER" id="PTHR33297">
    <property type="entry name" value="AMASTIN-LIKE SURFACE PROTEIN-LIKE PROTEIN-RELATED"/>
    <property type="match status" value="1"/>
</dbReference>
<evidence type="ECO:0000256" key="1">
    <source>
        <dbReference type="SAM" id="Phobius"/>
    </source>
</evidence>
<organism evidence="2 3">
    <name type="scientific">Leptomonas pyrrhocoris</name>
    <name type="common">Firebug parasite</name>
    <dbReference type="NCBI Taxonomy" id="157538"/>
    <lineage>
        <taxon>Eukaryota</taxon>
        <taxon>Discoba</taxon>
        <taxon>Euglenozoa</taxon>
        <taxon>Kinetoplastea</taxon>
        <taxon>Metakinetoplastina</taxon>
        <taxon>Trypanosomatida</taxon>
        <taxon>Trypanosomatidae</taxon>
        <taxon>Leishmaniinae</taxon>
        <taxon>Leptomonas</taxon>
    </lineage>
</organism>
<feature type="transmembrane region" description="Helical" evidence="1">
    <location>
        <begin position="108"/>
        <end position="130"/>
    </location>
</feature>
<dbReference type="RefSeq" id="XP_015660584.1">
    <property type="nucleotide sequence ID" value="XM_015800577.1"/>
</dbReference>
<dbReference type="OMA" id="CMLDCYL"/>
<feature type="transmembrane region" description="Helical" evidence="1">
    <location>
        <begin position="174"/>
        <end position="193"/>
    </location>
</feature>
<protein>
    <submittedName>
        <fullName evidence="2">Amastin-like protein</fullName>
    </submittedName>
</protein>
<dbReference type="VEuPathDB" id="TriTrypDB:LpyrH10_05_1410"/>
<evidence type="ECO:0000313" key="2">
    <source>
        <dbReference type="EMBL" id="KPA82145.1"/>
    </source>
</evidence>
<proteinExistence type="predicted"/>
<evidence type="ECO:0000313" key="3">
    <source>
        <dbReference type="Proteomes" id="UP000037923"/>
    </source>
</evidence>
<gene>
    <name evidence="2" type="ORF">ABB37_03281</name>
</gene>
<feature type="transmembrane region" description="Helical" evidence="1">
    <location>
        <begin position="6"/>
        <end position="28"/>
    </location>
</feature>
<keyword evidence="1" id="KW-1133">Transmembrane helix</keyword>
<dbReference type="EMBL" id="LGTL01000005">
    <property type="protein sequence ID" value="KPA82145.1"/>
    <property type="molecule type" value="Genomic_DNA"/>
</dbReference>
<name>A0A0N0DWR9_LEPPY</name>
<dbReference type="Proteomes" id="UP000037923">
    <property type="component" value="Unassembled WGS sequence"/>
</dbReference>
<comment type="caution">
    <text evidence="2">The sequence shown here is derived from an EMBL/GenBank/DDBJ whole genome shotgun (WGS) entry which is preliminary data.</text>
</comment>
<sequence>MGYIGRIIFGIVQFAAILLISFGIPLGMMQPSEEKALNLKDSYCISMWGIKDSCLRLNYAYKPEAVWSNCSGREGRFKAARVCAIIAVIIFAVSFLLSFLMSCCYPCISYVCILLNFAAMVFVTVCWGCMLDCYLRNMGSDTTTFPGQDVCVKLKSFHGTDGTYVNGMHLGTGFILIVVGWALGLVNMFVLLLPC</sequence>
<keyword evidence="1" id="KW-0812">Transmembrane</keyword>
<dbReference type="OrthoDB" id="265142at2759"/>
<dbReference type="PANTHER" id="PTHR33297:SF4">
    <property type="entry name" value="AMASTIN"/>
    <property type="match status" value="1"/>
</dbReference>
<keyword evidence="1" id="KW-0472">Membrane</keyword>
<accession>A0A0N0DWR9</accession>
<keyword evidence="3" id="KW-1185">Reference proteome</keyword>
<dbReference type="Pfam" id="PF07344">
    <property type="entry name" value="Amastin"/>
    <property type="match status" value="1"/>
</dbReference>
<feature type="transmembrane region" description="Helical" evidence="1">
    <location>
        <begin position="82"/>
        <end position="102"/>
    </location>
</feature>
<dbReference type="GeneID" id="26903572"/>